<dbReference type="AlphaFoldDB" id="A0A926RZT9"/>
<feature type="transmembrane region" description="Helical" evidence="1">
    <location>
        <begin position="6"/>
        <end position="27"/>
    </location>
</feature>
<feature type="transmembrane region" description="Helical" evidence="1">
    <location>
        <begin position="142"/>
        <end position="172"/>
    </location>
</feature>
<protein>
    <submittedName>
        <fullName evidence="2">Spore cortex biosynthesis protein YabQ</fullName>
    </submittedName>
</protein>
<proteinExistence type="predicted"/>
<dbReference type="Pfam" id="PF09578">
    <property type="entry name" value="Spore_YabQ"/>
    <property type="match status" value="1"/>
</dbReference>
<dbReference type="InterPro" id="IPR019074">
    <property type="entry name" value="YabQ"/>
</dbReference>
<keyword evidence="3" id="KW-1185">Reference proteome</keyword>
<accession>A0A926RZT9</accession>
<comment type="caution">
    <text evidence="2">The sequence shown here is derived from an EMBL/GenBank/DDBJ whole genome shotgun (WGS) entry which is preliminary data.</text>
</comment>
<feature type="transmembrane region" description="Helical" evidence="1">
    <location>
        <begin position="39"/>
        <end position="58"/>
    </location>
</feature>
<dbReference type="RefSeq" id="WP_191162094.1">
    <property type="nucleotide sequence ID" value="NZ_JACXAI010000046.1"/>
</dbReference>
<dbReference type="NCBIfam" id="TIGR02893">
    <property type="entry name" value="spore_yabQ"/>
    <property type="match status" value="1"/>
</dbReference>
<dbReference type="Proteomes" id="UP000626844">
    <property type="component" value="Unassembled WGS sequence"/>
</dbReference>
<feature type="transmembrane region" description="Helical" evidence="1">
    <location>
        <begin position="70"/>
        <end position="94"/>
    </location>
</feature>
<evidence type="ECO:0000313" key="2">
    <source>
        <dbReference type="EMBL" id="MBD1383180.1"/>
    </source>
</evidence>
<evidence type="ECO:0000313" key="3">
    <source>
        <dbReference type="Proteomes" id="UP000626844"/>
    </source>
</evidence>
<feature type="transmembrane region" description="Helical" evidence="1">
    <location>
        <begin position="115"/>
        <end position="136"/>
    </location>
</feature>
<gene>
    <name evidence="2" type="primary">yabQ</name>
    <name evidence="2" type="ORF">IC621_23595</name>
</gene>
<keyword evidence="1" id="KW-0812">Transmembrane</keyword>
<dbReference type="EMBL" id="JACXAI010000046">
    <property type="protein sequence ID" value="MBD1383180.1"/>
    <property type="molecule type" value="Genomic_DNA"/>
</dbReference>
<keyword evidence="1" id="KW-0472">Membrane</keyword>
<keyword evidence="1" id="KW-1133">Transmembrane helix</keyword>
<sequence length="212" mass="25359">MTLSTQFYTMLAMVGMGSWLGAALDTYGRFLQRPKRARWLVFINDIFFWALQGLLFFYSLLMVNEGEFRVYILLAVLCGFAAYQSLIKKIYLWILEKAIQITIQTYRLFLKIGRILLINPVYWIFQMIFLLILGILKFLWNILIWLFKFVFSFVKILLKPLVLIGKLLVFLIPKSWRNRITQIYKKIAGFLIKRKNVLDKLSSWYTRLWKKK</sequence>
<reference evidence="2" key="1">
    <citation type="submission" date="2020-09" db="EMBL/GenBank/DDBJ databases">
        <title>A novel bacterium of genus Bacillus, isolated from South China Sea.</title>
        <authorList>
            <person name="Huang H."/>
            <person name="Mo K."/>
            <person name="Hu Y."/>
        </authorList>
    </citation>
    <scope>NUCLEOTIDE SEQUENCE</scope>
    <source>
        <strain evidence="2">IB182487</strain>
    </source>
</reference>
<name>A0A926RZT9_9BACI</name>
<organism evidence="2 3">
    <name type="scientific">Metabacillus arenae</name>
    <dbReference type="NCBI Taxonomy" id="2771434"/>
    <lineage>
        <taxon>Bacteria</taxon>
        <taxon>Bacillati</taxon>
        <taxon>Bacillota</taxon>
        <taxon>Bacilli</taxon>
        <taxon>Bacillales</taxon>
        <taxon>Bacillaceae</taxon>
        <taxon>Metabacillus</taxon>
    </lineage>
</organism>
<evidence type="ECO:0000256" key="1">
    <source>
        <dbReference type="SAM" id="Phobius"/>
    </source>
</evidence>